<sequence>MSAEATIRTLLSPTWLLGVWDRLRTSFWFLPSAMAAAAVALSFGLVKVDAWVNAETVRRLGWIYEFGPEGARAVLSAIASSMITVAGLTFSITMLTLQLASSQFGPRLLRNFMRDRGNQIVLGTFTSTFLYCLLVLRTVRGTEGASFVPHLSVAFGVLLATLSLAVLIYFIHHVAISIRIETVLADLAAETRSAIDRLYPERLGRDPPVGDVAGAYRSTLEHFESRARPIGVKGSGYVQRVDEDALMRIATEHDVLVRIEARPGRFITDCDPIVLVAPSERISDEAAAALRGAFVVGPDRTPAQDLEFSLRRIVEIAQRALSPGINDPTTALYCIDRLGEALGRLAEREIPSSVRADPQGRPRIVTSVGTLEDLACPALAAVARYATGDADVIRKLLRIIEALTQKAGPRTRDRILALGQSIERASRDRLSGFDKDAMATLLLAEEASRPPSS</sequence>
<dbReference type="AlphaFoldDB" id="A0A964WVR8"/>
<keyword evidence="1" id="KW-1133">Transmembrane helix</keyword>
<keyword evidence="1" id="KW-0812">Transmembrane</keyword>
<reference evidence="2" key="1">
    <citation type="submission" date="2019-03" db="EMBL/GenBank/DDBJ databases">
        <title>Afifella sp. nov., isolated from activated sludge.</title>
        <authorList>
            <person name="Li Q."/>
            <person name="Liu Y."/>
        </authorList>
    </citation>
    <scope>NUCLEOTIDE SEQUENCE</scope>
    <source>
        <strain evidence="2">L72</strain>
    </source>
</reference>
<feature type="transmembrane region" description="Helical" evidence="1">
    <location>
        <begin position="151"/>
        <end position="171"/>
    </location>
</feature>
<feature type="transmembrane region" description="Helical" evidence="1">
    <location>
        <begin position="120"/>
        <end position="139"/>
    </location>
</feature>
<gene>
    <name evidence="2" type="ORF">E4O86_21705</name>
</gene>
<evidence type="ECO:0000313" key="3">
    <source>
        <dbReference type="Proteomes" id="UP000773614"/>
    </source>
</evidence>
<proteinExistence type="predicted"/>
<keyword evidence="1" id="KW-0472">Membrane</keyword>
<evidence type="ECO:0000256" key="1">
    <source>
        <dbReference type="SAM" id="Phobius"/>
    </source>
</evidence>
<keyword evidence="3" id="KW-1185">Reference proteome</keyword>
<organism evidence="2 3">
    <name type="scientific">Propylenella binzhouense</name>
    <dbReference type="NCBI Taxonomy" id="2555902"/>
    <lineage>
        <taxon>Bacteria</taxon>
        <taxon>Pseudomonadati</taxon>
        <taxon>Pseudomonadota</taxon>
        <taxon>Alphaproteobacteria</taxon>
        <taxon>Hyphomicrobiales</taxon>
        <taxon>Propylenellaceae</taxon>
        <taxon>Propylenella</taxon>
    </lineage>
</organism>
<dbReference type="InterPro" id="IPR018723">
    <property type="entry name" value="DUF2254_membrane"/>
</dbReference>
<dbReference type="OrthoDB" id="2955631at2"/>
<dbReference type="EMBL" id="SPKJ01000151">
    <property type="protein sequence ID" value="MYZ50329.1"/>
    <property type="molecule type" value="Genomic_DNA"/>
</dbReference>
<evidence type="ECO:0000313" key="2">
    <source>
        <dbReference type="EMBL" id="MYZ50329.1"/>
    </source>
</evidence>
<feature type="transmembrane region" description="Helical" evidence="1">
    <location>
        <begin position="73"/>
        <end position="100"/>
    </location>
</feature>
<name>A0A964WVR8_9HYPH</name>
<dbReference type="Proteomes" id="UP000773614">
    <property type="component" value="Unassembled WGS sequence"/>
</dbReference>
<protein>
    <submittedName>
        <fullName evidence="2">DUF2254 domain-containing protein</fullName>
    </submittedName>
</protein>
<comment type="caution">
    <text evidence="2">The sequence shown here is derived from an EMBL/GenBank/DDBJ whole genome shotgun (WGS) entry which is preliminary data.</text>
</comment>
<dbReference type="Pfam" id="PF10011">
    <property type="entry name" value="DUF2254"/>
    <property type="match status" value="1"/>
</dbReference>
<feature type="transmembrane region" description="Helical" evidence="1">
    <location>
        <begin position="27"/>
        <end position="52"/>
    </location>
</feature>
<accession>A0A964WVR8</accession>